<keyword evidence="5" id="KW-0507">mRNA processing</keyword>
<protein>
    <submittedName>
        <fullName evidence="12">Protein SDE2-like protein</fullName>
    </submittedName>
</protein>
<dbReference type="Proteomes" id="UP000031036">
    <property type="component" value="Unassembled WGS sequence"/>
</dbReference>
<evidence type="ECO:0000256" key="4">
    <source>
        <dbReference type="ARBA" id="ARBA00022490"/>
    </source>
</evidence>
<feature type="region of interest" description="Disordered" evidence="9">
    <location>
        <begin position="125"/>
        <end position="149"/>
    </location>
</feature>
<keyword evidence="4" id="KW-0963">Cytoplasm</keyword>
<dbReference type="GO" id="GO:0008380">
    <property type="term" value="P:RNA splicing"/>
    <property type="evidence" value="ECO:0007669"/>
    <property type="project" value="UniProtKB-KW"/>
</dbReference>
<dbReference type="PANTHER" id="PTHR12786:SF1">
    <property type="entry name" value="SPLICING REGULATOR SDE2"/>
    <property type="match status" value="1"/>
</dbReference>
<evidence type="ECO:0000256" key="1">
    <source>
        <dbReference type="ARBA" id="ARBA00004123"/>
    </source>
</evidence>
<feature type="compositionally biased region" description="Polar residues" evidence="9">
    <location>
        <begin position="271"/>
        <end position="285"/>
    </location>
</feature>
<dbReference type="OMA" id="CFWTGLE"/>
<comment type="subcellular location">
    <subcellularLocation>
        <location evidence="2">Cytoplasm</location>
    </subcellularLocation>
    <subcellularLocation>
        <location evidence="1">Nucleus</location>
    </subcellularLocation>
</comment>
<keyword evidence="8" id="KW-0131">Cell cycle</keyword>
<dbReference type="EMBL" id="JPKZ01002554">
    <property type="protein sequence ID" value="KHN76265.1"/>
    <property type="molecule type" value="Genomic_DNA"/>
</dbReference>
<name>A0A0B2V5L7_TOXCA</name>
<evidence type="ECO:0000256" key="6">
    <source>
        <dbReference type="ARBA" id="ARBA00023187"/>
    </source>
</evidence>
<feature type="domain" description="SDE2-like" evidence="11">
    <location>
        <begin position="71"/>
        <end position="166"/>
    </location>
</feature>
<feature type="compositionally biased region" description="Acidic residues" evidence="9">
    <location>
        <begin position="189"/>
        <end position="202"/>
    </location>
</feature>
<evidence type="ECO:0000256" key="3">
    <source>
        <dbReference type="ARBA" id="ARBA00008726"/>
    </source>
</evidence>
<organism evidence="12 13">
    <name type="scientific">Toxocara canis</name>
    <name type="common">Canine roundworm</name>
    <dbReference type="NCBI Taxonomy" id="6265"/>
    <lineage>
        <taxon>Eukaryota</taxon>
        <taxon>Metazoa</taxon>
        <taxon>Ecdysozoa</taxon>
        <taxon>Nematoda</taxon>
        <taxon>Chromadorea</taxon>
        <taxon>Rhabditida</taxon>
        <taxon>Spirurina</taxon>
        <taxon>Ascaridomorpha</taxon>
        <taxon>Ascaridoidea</taxon>
        <taxon>Toxocaridae</taxon>
        <taxon>Toxocara</taxon>
    </lineage>
</organism>
<sequence>MIVRFESFLERQDLKGLLGDMVMRLVSAVRTVDELRKLPADSFFVTVNGKVVEWQQLDAGVSFEVHIRLRGGKGGFGSLLRSFRIHRSTNQLMCRDLTGRRLADVKEEEKLRKWIERANEREELKRKRRQEKYEKLKAGPPKHDFNDSKYIETREKLLDQTDDAFEAGLTMLSEAKSTGHYSRKKPIEESEEDDGENSEEDVPGPSGLGSKKKLDRESPELKKPKLIDDKQKTNVKEKNKVQQAPEEQSNEPSEKNAALTNGSDVKESGGEKNSNTSASNGSVRSTCEKEAIEYTSVNLDEYDSADALCSLGLNHLKHALEVRGLKCGGSLAERAARLFSVRGLAPDQYPKSARASSLKKAT</sequence>
<evidence type="ECO:0000313" key="12">
    <source>
        <dbReference type="EMBL" id="KHN76265.1"/>
    </source>
</evidence>
<dbReference type="GO" id="GO:0006397">
    <property type="term" value="P:mRNA processing"/>
    <property type="evidence" value="ECO:0007669"/>
    <property type="project" value="UniProtKB-KW"/>
</dbReference>
<evidence type="ECO:0000256" key="5">
    <source>
        <dbReference type="ARBA" id="ARBA00022664"/>
    </source>
</evidence>
<evidence type="ECO:0000259" key="10">
    <source>
        <dbReference type="Pfam" id="PF13297"/>
    </source>
</evidence>
<evidence type="ECO:0000256" key="7">
    <source>
        <dbReference type="ARBA" id="ARBA00023242"/>
    </source>
</evidence>
<keyword evidence="13" id="KW-1185">Reference proteome</keyword>
<evidence type="ECO:0000256" key="2">
    <source>
        <dbReference type="ARBA" id="ARBA00004496"/>
    </source>
</evidence>
<dbReference type="InterPro" id="IPR051421">
    <property type="entry name" value="RNA_Proc_DNA_Dmg_Regulator"/>
</dbReference>
<dbReference type="OrthoDB" id="547031at2759"/>
<evidence type="ECO:0000259" key="11">
    <source>
        <dbReference type="Pfam" id="PF22782"/>
    </source>
</evidence>
<keyword evidence="6" id="KW-0508">mRNA splicing</keyword>
<proteinExistence type="inferred from homology"/>
<dbReference type="STRING" id="6265.A0A0B2V5L7"/>
<feature type="region of interest" description="Disordered" evidence="9">
    <location>
        <begin position="176"/>
        <end position="287"/>
    </location>
</feature>
<comment type="caution">
    <text evidence="12">The sequence shown here is derived from an EMBL/GenBank/DDBJ whole genome shotgun (WGS) entry which is preliminary data.</text>
</comment>
<dbReference type="GO" id="GO:0005737">
    <property type="term" value="C:cytoplasm"/>
    <property type="evidence" value="ECO:0007669"/>
    <property type="project" value="UniProtKB-SubCell"/>
</dbReference>
<dbReference type="InterPro" id="IPR053822">
    <property type="entry name" value="SDE2-like_dom"/>
</dbReference>
<evidence type="ECO:0000256" key="8">
    <source>
        <dbReference type="ARBA" id="ARBA00023306"/>
    </source>
</evidence>
<gene>
    <name evidence="12" type="primary">Sde2</name>
    <name evidence="12" type="ORF">Tcan_14664</name>
</gene>
<dbReference type="GO" id="GO:0005634">
    <property type="term" value="C:nucleus"/>
    <property type="evidence" value="ECO:0007669"/>
    <property type="project" value="UniProtKB-SubCell"/>
</dbReference>
<feature type="compositionally biased region" description="Polar residues" evidence="9">
    <location>
        <begin position="241"/>
        <end position="251"/>
    </location>
</feature>
<keyword evidence="7" id="KW-0539">Nucleus</keyword>
<dbReference type="AlphaFoldDB" id="A0A0B2V5L7"/>
<feature type="compositionally biased region" description="Basic and acidic residues" evidence="9">
    <location>
        <begin position="212"/>
        <end position="240"/>
    </location>
</feature>
<evidence type="ECO:0000256" key="9">
    <source>
        <dbReference type="SAM" id="MobiDB-lite"/>
    </source>
</evidence>
<dbReference type="Pfam" id="PF22782">
    <property type="entry name" value="SDE2"/>
    <property type="match status" value="1"/>
</dbReference>
<comment type="similarity">
    <text evidence="3">Belongs to the SDE2 family.</text>
</comment>
<dbReference type="PANTHER" id="PTHR12786">
    <property type="entry name" value="SPLICING FACTOR SF3A-RELATED"/>
    <property type="match status" value="1"/>
</dbReference>
<evidence type="ECO:0000313" key="13">
    <source>
        <dbReference type="Proteomes" id="UP000031036"/>
    </source>
</evidence>
<feature type="domain" description="SDE2/SF3A3 SAP" evidence="10">
    <location>
        <begin position="283"/>
        <end position="353"/>
    </location>
</feature>
<dbReference type="InterPro" id="IPR025086">
    <property type="entry name" value="SDE2/SF3A3_SAP"/>
</dbReference>
<accession>A0A0B2V5L7</accession>
<dbReference type="Pfam" id="PF13297">
    <property type="entry name" value="SDE2_2C"/>
    <property type="match status" value="1"/>
</dbReference>
<reference evidence="12 13" key="1">
    <citation type="submission" date="2014-11" db="EMBL/GenBank/DDBJ databases">
        <title>Genetic blueprint of the zoonotic pathogen Toxocara canis.</title>
        <authorList>
            <person name="Zhu X.-Q."/>
            <person name="Korhonen P.K."/>
            <person name="Cai H."/>
            <person name="Young N.D."/>
            <person name="Nejsum P."/>
            <person name="von Samson-Himmelstjerna G."/>
            <person name="Boag P.R."/>
            <person name="Tan P."/>
            <person name="Li Q."/>
            <person name="Min J."/>
            <person name="Yang Y."/>
            <person name="Wang X."/>
            <person name="Fang X."/>
            <person name="Hall R.S."/>
            <person name="Hofmann A."/>
            <person name="Sternberg P.W."/>
            <person name="Jex A.R."/>
            <person name="Gasser R.B."/>
        </authorList>
    </citation>
    <scope>NUCLEOTIDE SEQUENCE [LARGE SCALE GENOMIC DNA]</scope>
    <source>
        <strain evidence="12">PN_DK_2014</strain>
    </source>
</reference>